<gene>
    <name evidence="1" type="ORF">SBFV2_gp18</name>
</gene>
<sequence>MEFRKLEKPIKITHPIKAEFNEIWVSSDVRWNFFLSVIESIRTYFNTPDAITLFALREFLQNAIDQEIVKTGDLQNAYKKVKFEYMGKYYVIESEGDLPEEAFELGYTTKLNVKLPGRCCLIGRFGIGFKQAIGALKQQGYNVIIETNGHIYMYAGVCGEEVKINDITGDCRIAILKGESKVKGKTIVYAQGAELSTNLLWESPLRVSPTGKKVYHNGLYSGSWDLPFSVNVCCVYADEYRTRVTPGSVLMSHVIEDFYQSLTKEEREMLIKSIKDSAVVQKDFIYFDYPKSYNLYFTCYDEIAEAIVKLAKDNGIDIIVIGNEYEAKYAKTINVKPFIFNGILSSNIKALVDAIRKKGYKAYAFSEYKDIITKTALIKYSVPWEKLPDPVKAGILAGKWVFNSAYKFVRNMYNITRMSDVVKDTPIYVLSDQFEEWNRTDLGLTRYEEVPYIFLAPVKILEKVGSKYELFLYPSSPEERLFFVTMSVTFHELIHAVDFSIDHGTYQWDEYFNSLLIRIKKFDFDLIFLSNVINLAYYNYPLLENVWEITGLDEFYVEPDVFVQLRSTNTVYGIYTNNEFKMTGREEATMKLTVEKSEGVLKFKLESIR</sequence>
<proteinExistence type="predicted"/>
<accession>A0A3S8NEX2</accession>
<evidence type="ECO:0000313" key="2">
    <source>
        <dbReference type="Proteomes" id="UP000277749"/>
    </source>
</evidence>
<protein>
    <submittedName>
        <fullName evidence="1">Putative viral structural protein</fullName>
    </submittedName>
</protein>
<reference evidence="1 2" key="1">
    <citation type="journal article" date="2018" name="Environ. Microbiol.">
        <title>New archaeal viruses discovered by metagenomic analysis of viral communities in enrichment cultures.</title>
        <authorList>
            <person name="Liu Y."/>
            <person name="Brandt D."/>
            <person name="Ishino S."/>
            <person name="Ishino Y."/>
            <person name="Koonin E.V."/>
            <person name="Kalinowski J."/>
            <person name="Krupovic M."/>
            <person name="Prangishvili D."/>
        </authorList>
    </citation>
    <scope>NUCLEOTIDE SEQUENCE [LARGE SCALE GENOMIC DNA]</scope>
</reference>
<name>A0A3S8NEX2_9VIRU</name>
<organism evidence="1 2">
    <name type="scientific">Sulfolobales Beppu filamentous virus 2</name>
    <dbReference type="NCBI Taxonomy" id="2493123"/>
    <lineage>
        <taxon>Viruses</taxon>
        <taxon>Adnaviria</taxon>
        <taxon>Zilligvirae</taxon>
        <taxon>Taleaviricota</taxon>
        <taxon>Tokiviricetes</taxon>
        <taxon>Ligamenvirales</taxon>
        <taxon>Lipothrixviridae</taxon>
        <taxon>Alphalipothrixvirus</taxon>
        <taxon>Alphalipothrixvirus umijigokuense</taxon>
    </lineage>
</organism>
<evidence type="ECO:0000313" key="1">
    <source>
        <dbReference type="EMBL" id="AZI75785.1"/>
    </source>
</evidence>
<dbReference type="Proteomes" id="UP000277749">
    <property type="component" value="Segment"/>
</dbReference>
<keyword evidence="2" id="KW-1185">Reference proteome</keyword>
<dbReference type="EMBL" id="MK064563">
    <property type="protein sequence ID" value="AZI75785.1"/>
    <property type="molecule type" value="Genomic_DNA"/>
</dbReference>